<accession>A0ABT6ARX2</accession>
<feature type="compositionally biased region" description="Low complexity" evidence="1">
    <location>
        <begin position="9"/>
        <end position="20"/>
    </location>
</feature>
<evidence type="ECO:0000313" key="3">
    <source>
        <dbReference type="Proteomes" id="UP001216674"/>
    </source>
</evidence>
<reference evidence="2 3" key="1">
    <citation type="submission" date="2023-03" db="EMBL/GenBank/DDBJ databases">
        <title>Draft assemblies of triclosan tolerant bacteria isolated from returned activated sludge.</title>
        <authorList>
            <person name="Van Hamelsveld S."/>
        </authorList>
    </citation>
    <scope>NUCLEOTIDE SEQUENCE [LARGE SCALE GENOMIC DNA]</scope>
    <source>
        <strain evidence="2 3">GW210010_S58</strain>
    </source>
</reference>
<comment type="caution">
    <text evidence="2">The sequence shown here is derived from an EMBL/GenBank/DDBJ whole genome shotgun (WGS) entry which is preliminary data.</text>
</comment>
<feature type="region of interest" description="Disordered" evidence="1">
    <location>
        <begin position="1"/>
        <end position="32"/>
    </location>
</feature>
<protein>
    <submittedName>
        <fullName evidence="2">Uncharacterized protein</fullName>
    </submittedName>
</protein>
<name>A0ABT6ARX2_9BURK</name>
<dbReference type="EMBL" id="JARJLM010000351">
    <property type="protein sequence ID" value="MDF3835379.1"/>
    <property type="molecule type" value="Genomic_DNA"/>
</dbReference>
<dbReference type="Proteomes" id="UP001216674">
    <property type="component" value="Unassembled WGS sequence"/>
</dbReference>
<gene>
    <name evidence="2" type="ORF">P3W85_20820</name>
</gene>
<sequence length="48" mass="5124">MIQEQVSFAAGGTMTTAPGTFDARKPMAPDGQTYRGDHAYAFISAELD</sequence>
<evidence type="ECO:0000313" key="2">
    <source>
        <dbReference type="EMBL" id="MDF3835379.1"/>
    </source>
</evidence>
<proteinExistence type="predicted"/>
<keyword evidence="3" id="KW-1185">Reference proteome</keyword>
<organism evidence="2 3">
    <name type="scientific">Cupriavidus basilensis</name>
    <dbReference type="NCBI Taxonomy" id="68895"/>
    <lineage>
        <taxon>Bacteria</taxon>
        <taxon>Pseudomonadati</taxon>
        <taxon>Pseudomonadota</taxon>
        <taxon>Betaproteobacteria</taxon>
        <taxon>Burkholderiales</taxon>
        <taxon>Burkholderiaceae</taxon>
        <taxon>Cupriavidus</taxon>
    </lineage>
</organism>
<dbReference type="RefSeq" id="WP_276266181.1">
    <property type="nucleotide sequence ID" value="NZ_JARJLM010000351.1"/>
</dbReference>
<evidence type="ECO:0000256" key="1">
    <source>
        <dbReference type="SAM" id="MobiDB-lite"/>
    </source>
</evidence>